<protein>
    <submittedName>
        <fullName evidence="1">Uncharacterized protein</fullName>
    </submittedName>
</protein>
<dbReference type="AlphaFoldDB" id="A0AB36XJ10"/>
<reference evidence="1" key="2">
    <citation type="submission" date="2016-07" db="EMBL/GenBank/DDBJ databases">
        <authorList>
            <person name="Kauffman K."/>
            <person name="Arevalo P."/>
            <person name="Polz M.F."/>
        </authorList>
    </citation>
    <scope>NUCLEOTIDE SEQUENCE</scope>
    <source>
        <strain evidence="1">10N.261.52.F7</strain>
    </source>
</reference>
<dbReference type="Pfam" id="PF12228">
    <property type="entry name" value="DUF3604"/>
    <property type="match status" value="1"/>
</dbReference>
<organism evidence="1">
    <name type="scientific">Vibrio lentus</name>
    <dbReference type="NCBI Taxonomy" id="136468"/>
    <lineage>
        <taxon>Bacteria</taxon>
        <taxon>Pseudomonadati</taxon>
        <taxon>Pseudomonadota</taxon>
        <taxon>Gammaproteobacteria</taxon>
        <taxon>Vibrionales</taxon>
        <taxon>Vibrionaceae</taxon>
        <taxon>Vibrio</taxon>
    </lineage>
</organism>
<evidence type="ECO:0000313" key="1">
    <source>
        <dbReference type="EMBL" id="PMK45050.1"/>
    </source>
</evidence>
<dbReference type="EMBL" id="MCXM01000023">
    <property type="protein sequence ID" value="PMK45050.1"/>
    <property type="molecule type" value="Genomic_DNA"/>
</dbReference>
<reference key="1">
    <citation type="submission" date="2016-07" db="EMBL/GenBank/DDBJ databases">
        <title>Nontailed viruses are major unrecognized killers of bacteria in the ocean.</title>
        <authorList>
            <person name="Kauffman K."/>
            <person name="Hussain F."/>
            <person name="Yang J."/>
            <person name="Arevalo P."/>
            <person name="Brown J."/>
            <person name="Cutler M."/>
            <person name="Kelly L."/>
            <person name="Polz M.F."/>
        </authorList>
    </citation>
    <scope>NUCLEOTIDE SEQUENCE [LARGE SCALE GENOMIC DNA]</scope>
    <source>
        <strain>10N.261.52.F7</strain>
    </source>
</reference>
<reference evidence="1" key="3">
    <citation type="journal article" date="2018" name="Nature">
        <title>A major lineage of non-tailed dsDNA viruses as unrecognized killers of marine bacteria.</title>
        <authorList>
            <person name="Kauffman K.M."/>
            <person name="Hussain F.A."/>
            <person name="Yang J."/>
            <person name="Arevalo P."/>
            <person name="Brown J.M."/>
            <person name="Chang W.K."/>
            <person name="VanInsberghe D."/>
            <person name="Elsherbini J."/>
            <person name="Sharma R.S."/>
            <person name="Cutler M.B."/>
            <person name="Kelly L."/>
            <person name="Polz M.F."/>
        </authorList>
    </citation>
    <scope>NUCLEOTIDE SEQUENCE</scope>
    <source>
        <strain evidence="1">10N.261.52.F7</strain>
    </source>
</reference>
<dbReference type="RefSeq" id="WP_102278678.1">
    <property type="nucleotide sequence ID" value="NZ_JAJGZN020000001.1"/>
</dbReference>
<gene>
    <name evidence="1" type="ORF">BCT99_23935</name>
</gene>
<accession>A0AB36XJ10</accession>
<proteinExistence type="predicted"/>
<comment type="caution">
    <text evidence="1">The sequence shown here is derived from an EMBL/GenBank/DDBJ whole genome shotgun (WGS) entry which is preliminary data.</text>
</comment>
<sequence>MTETADRYNKPGEFTALKTFEWSEAPLEENLHRNVIFREGNTPETTVSYIDINREDGLWEWMAAQEDKGTKLLAIPHNSNASKGLVFLA</sequence>
<name>A0AB36XJ10_9VIBR</name>
<dbReference type="InterPro" id="IPR022028">
    <property type="entry name" value="DUF3604"/>
</dbReference>